<accession>A0A8J2NCE9</accession>
<dbReference type="AlphaFoldDB" id="A0A8J2NCE9"/>
<name>A0A8J2NCE9_FUSEQ</name>
<sequence>MVDPPNQFIGYSSYMTDGGVPDTPENYASESFGGQVPLNLTLEAYVRSKKSVVILMRSERSIGNSASVSTIVMDFPVSPSGSLMQAIISSNNIKSP</sequence>
<organism evidence="1 2">
    <name type="scientific">Fusarium equiseti</name>
    <name type="common">Fusarium scirpi</name>
    <dbReference type="NCBI Taxonomy" id="61235"/>
    <lineage>
        <taxon>Eukaryota</taxon>
        <taxon>Fungi</taxon>
        <taxon>Dikarya</taxon>
        <taxon>Ascomycota</taxon>
        <taxon>Pezizomycotina</taxon>
        <taxon>Sordariomycetes</taxon>
        <taxon>Hypocreomycetidae</taxon>
        <taxon>Hypocreales</taxon>
        <taxon>Nectriaceae</taxon>
        <taxon>Fusarium</taxon>
        <taxon>Fusarium incarnatum-equiseti species complex</taxon>
    </lineage>
</organism>
<comment type="caution">
    <text evidence="1">The sequence shown here is derived from an EMBL/GenBank/DDBJ whole genome shotgun (WGS) entry which is preliminary data.</text>
</comment>
<dbReference type="EMBL" id="CAJSTJ010000022">
    <property type="protein sequence ID" value="CAG7554600.1"/>
    <property type="molecule type" value="Genomic_DNA"/>
</dbReference>
<gene>
    <name evidence="1" type="ORF">FEQUK3_LOCUS337</name>
</gene>
<protein>
    <submittedName>
        <fullName evidence="1">Uncharacterized protein</fullName>
    </submittedName>
</protein>
<dbReference type="Proteomes" id="UP000693738">
    <property type="component" value="Unassembled WGS sequence"/>
</dbReference>
<evidence type="ECO:0000313" key="2">
    <source>
        <dbReference type="Proteomes" id="UP000693738"/>
    </source>
</evidence>
<evidence type="ECO:0000313" key="1">
    <source>
        <dbReference type="EMBL" id="CAG7554600.1"/>
    </source>
</evidence>
<proteinExistence type="predicted"/>
<reference evidence="1" key="1">
    <citation type="submission" date="2021-05" db="EMBL/GenBank/DDBJ databases">
        <authorList>
            <person name="Khan N."/>
        </authorList>
    </citation>
    <scope>NUCLEOTIDE SEQUENCE</scope>
</reference>